<dbReference type="GO" id="GO:0005737">
    <property type="term" value="C:cytoplasm"/>
    <property type="evidence" value="ECO:0007669"/>
    <property type="project" value="TreeGrafter"/>
</dbReference>
<reference evidence="2" key="2">
    <citation type="submission" date="2025-09" db="UniProtKB">
        <authorList>
            <consortium name="Ensembl"/>
        </authorList>
    </citation>
    <scope>IDENTIFICATION</scope>
</reference>
<feature type="domain" description="PDZ" evidence="1">
    <location>
        <begin position="78"/>
        <end position="158"/>
    </location>
</feature>
<proteinExistence type="predicted"/>
<name>A0A3Q3F335_KRYMA</name>
<dbReference type="PANTHER" id="PTHR19964:SF10">
    <property type="entry name" value="MULTIPLE PDZ DOMAIN PROTEIN"/>
    <property type="match status" value="1"/>
</dbReference>
<dbReference type="InterPro" id="IPR036034">
    <property type="entry name" value="PDZ_sf"/>
</dbReference>
<evidence type="ECO:0000313" key="2">
    <source>
        <dbReference type="Ensembl" id="ENSKMAP00000008037.1"/>
    </source>
</evidence>
<dbReference type="AlphaFoldDB" id="A0A3Q3F335"/>
<dbReference type="SMART" id="SM00228">
    <property type="entry name" value="PDZ"/>
    <property type="match status" value="1"/>
</dbReference>
<dbReference type="Ensembl" id="ENSKMAT00000008164.1">
    <property type="protein sequence ID" value="ENSKMAP00000008037.1"/>
    <property type="gene ID" value="ENSKMAG00000005956.1"/>
</dbReference>
<dbReference type="GeneTree" id="ENSGT00940000155586"/>
<dbReference type="PANTHER" id="PTHR19964">
    <property type="entry name" value="MULTIPLE PDZ DOMAIN PROTEIN"/>
    <property type="match status" value="1"/>
</dbReference>
<dbReference type="FunFam" id="2.30.42.10:FF:000125">
    <property type="entry name" value="PATJ, crumbs cell polarity complex component"/>
    <property type="match status" value="1"/>
</dbReference>
<dbReference type="SUPFAM" id="SSF50156">
    <property type="entry name" value="PDZ domain-like"/>
    <property type="match status" value="1"/>
</dbReference>
<dbReference type="Pfam" id="PF00595">
    <property type="entry name" value="PDZ"/>
    <property type="match status" value="1"/>
</dbReference>
<dbReference type="Gene3D" id="2.30.42.10">
    <property type="match status" value="1"/>
</dbReference>
<dbReference type="GO" id="GO:0120192">
    <property type="term" value="P:tight junction assembly"/>
    <property type="evidence" value="ECO:0007669"/>
    <property type="project" value="TreeGrafter"/>
</dbReference>
<dbReference type="GO" id="GO:0005886">
    <property type="term" value="C:plasma membrane"/>
    <property type="evidence" value="ECO:0007669"/>
    <property type="project" value="TreeGrafter"/>
</dbReference>
<dbReference type="CDD" id="cd06667">
    <property type="entry name" value="PDZ2_MUPP1-like"/>
    <property type="match status" value="1"/>
</dbReference>
<evidence type="ECO:0000313" key="3">
    <source>
        <dbReference type="Proteomes" id="UP000264800"/>
    </source>
</evidence>
<evidence type="ECO:0000259" key="1">
    <source>
        <dbReference type="PROSITE" id="PS50106"/>
    </source>
</evidence>
<dbReference type="InterPro" id="IPR001478">
    <property type="entry name" value="PDZ"/>
</dbReference>
<accession>A0A3Q3F335</accession>
<reference evidence="2" key="1">
    <citation type="submission" date="2025-08" db="UniProtKB">
        <authorList>
            <consortium name="Ensembl"/>
        </authorList>
    </citation>
    <scope>IDENTIFICATION</scope>
</reference>
<protein>
    <submittedName>
        <fullName evidence="2">Multiple PDZ domain crumbs cell polarity complex component</fullName>
    </submittedName>
</protein>
<keyword evidence="3" id="KW-1185">Reference proteome</keyword>
<dbReference type="GO" id="GO:0005923">
    <property type="term" value="C:bicellular tight junction"/>
    <property type="evidence" value="ECO:0007669"/>
    <property type="project" value="TreeGrafter"/>
</dbReference>
<sequence>MLYIQTPPRPSRAVAVAAKLLSGFTRARYTTAPRAEIGRNSFQARSPCRDPNASVCVCVCGGGGAKSSLSCCGKEDRTIELVNDGTGLGFGIVGGKTTGVIVKTILPGGIADQDGRLRSGDHILRIGDTDLYGMGSEQVAQVLRQCGNRVKLVVTRGPAEETPSRRRGFIRRQINSF</sequence>
<dbReference type="InterPro" id="IPR051342">
    <property type="entry name" value="PDZ_scaffold"/>
</dbReference>
<dbReference type="Proteomes" id="UP000264800">
    <property type="component" value="Unplaced"/>
</dbReference>
<dbReference type="GO" id="GO:0045177">
    <property type="term" value="C:apical part of cell"/>
    <property type="evidence" value="ECO:0007669"/>
    <property type="project" value="TreeGrafter"/>
</dbReference>
<dbReference type="PROSITE" id="PS50106">
    <property type="entry name" value="PDZ"/>
    <property type="match status" value="1"/>
</dbReference>
<organism evidence="2 3">
    <name type="scientific">Kryptolebias marmoratus</name>
    <name type="common">Mangrove killifish</name>
    <name type="synonym">Rivulus marmoratus</name>
    <dbReference type="NCBI Taxonomy" id="37003"/>
    <lineage>
        <taxon>Eukaryota</taxon>
        <taxon>Metazoa</taxon>
        <taxon>Chordata</taxon>
        <taxon>Craniata</taxon>
        <taxon>Vertebrata</taxon>
        <taxon>Euteleostomi</taxon>
        <taxon>Actinopterygii</taxon>
        <taxon>Neopterygii</taxon>
        <taxon>Teleostei</taxon>
        <taxon>Neoteleostei</taxon>
        <taxon>Acanthomorphata</taxon>
        <taxon>Ovalentaria</taxon>
        <taxon>Atherinomorphae</taxon>
        <taxon>Cyprinodontiformes</taxon>
        <taxon>Rivulidae</taxon>
        <taxon>Kryptolebias</taxon>
    </lineage>
</organism>